<evidence type="ECO:0000259" key="2">
    <source>
        <dbReference type="PROSITE" id="PS50943"/>
    </source>
</evidence>
<sequence length="401" mass="44204">MDQAGIGPRIADARKLAGLTQDGLALLVPCSKSLVSQVERGSKPATPWLIAAVARALHVDVTELTGQPYRGSTGRADRVHASVPAIRVALNYWDVSPELEAEPRELDLLRDDVRKVSALLDRIDYVELGKRLPGLIEELSAVLHSSEGAKRRTVAEMLMHAFVAAKSVAYRLGYVDLTSVAVDRATQAARETDRPELLAYSAEERSQVFFASAAYRAGLTFLNEAHQRFDSLISDSEPGLAIAGSMHLRSAIMAARMHPSRATAWEHLSVAREYASRIGRDTNHYGLSFGPSNVRIHEIAAAIELEDPDEALRRNEGFAPSRTLSPERSSHHYIDLARVQLMAGKHDRALDSLKRANRLSPQHTAYHPMARETVTGLLRAHTRIPEPLRSLARRVQMTTST</sequence>
<evidence type="ECO:0000256" key="1">
    <source>
        <dbReference type="PROSITE-ProRule" id="PRU00339"/>
    </source>
</evidence>
<dbReference type="InterPro" id="IPR010982">
    <property type="entry name" value="Lambda_DNA-bd_dom_sf"/>
</dbReference>
<dbReference type="Proteomes" id="UP001596058">
    <property type="component" value="Unassembled WGS sequence"/>
</dbReference>
<accession>A0ABW1CFT1</accession>
<feature type="domain" description="HTH cro/C1-type" evidence="2">
    <location>
        <begin position="10"/>
        <end position="64"/>
    </location>
</feature>
<feature type="repeat" description="TPR" evidence="1">
    <location>
        <begin position="330"/>
        <end position="363"/>
    </location>
</feature>
<dbReference type="InterPro" id="IPR001387">
    <property type="entry name" value="Cro/C1-type_HTH"/>
</dbReference>
<dbReference type="Pfam" id="PF13560">
    <property type="entry name" value="HTH_31"/>
    <property type="match status" value="1"/>
</dbReference>
<dbReference type="PROSITE" id="PS50005">
    <property type="entry name" value="TPR"/>
    <property type="match status" value="1"/>
</dbReference>
<gene>
    <name evidence="3" type="ORF">ACFPZ3_07765</name>
</gene>
<keyword evidence="1" id="KW-0802">TPR repeat</keyword>
<dbReference type="PROSITE" id="PS50943">
    <property type="entry name" value="HTH_CROC1"/>
    <property type="match status" value="1"/>
</dbReference>
<dbReference type="CDD" id="cd00093">
    <property type="entry name" value="HTH_XRE"/>
    <property type="match status" value="1"/>
</dbReference>
<organism evidence="3 4">
    <name type="scientific">Nonomuraea insulae</name>
    <dbReference type="NCBI Taxonomy" id="1616787"/>
    <lineage>
        <taxon>Bacteria</taxon>
        <taxon>Bacillati</taxon>
        <taxon>Actinomycetota</taxon>
        <taxon>Actinomycetes</taxon>
        <taxon>Streptosporangiales</taxon>
        <taxon>Streptosporangiaceae</taxon>
        <taxon>Nonomuraea</taxon>
    </lineage>
</organism>
<dbReference type="SUPFAM" id="SSF47413">
    <property type="entry name" value="lambda repressor-like DNA-binding domains"/>
    <property type="match status" value="1"/>
</dbReference>
<dbReference type="InterPro" id="IPR019734">
    <property type="entry name" value="TPR_rpt"/>
</dbReference>
<dbReference type="RefSeq" id="WP_379513274.1">
    <property type="nucleotide sequence ID" value="NZ_JBHSPA010000011.1"/>
</dbReference>
<dbReference type="Gene3D" id="1.10.260.40">
    <property type="entry name" value="lambda repressor-like DNA-binding domains"/>
    <property type="match status" value="1"/>
</dbReference>
<protein>
    <submittedName>
        <fullName evidence="3">Helix-turn-helix domain-containing protein</fullName>
    </submittedName>
</protein>
<proteinExistence type="predicted"/>
<evidence type="ECO:0000313" key="3">
    <source>
        <dbReference type="EMBL" id="MFC5823740.1"/>
    </source>
</evidence>
<keyword evidence="4" id="KW-1185">Reference proteome</keyword>
<reference evidence="4" key="1">
    <citation type="journal article" date="2019" name="Int. J. Syst. Evol. Microbiol.">
        <title>The Global Catalogue of Microorganisms (GCM) 10K type strain sequencing project: providing services to taxonomists for standard genome sequencing and annotation.</title>
        <authorList>
            <consortium name="The Broad Institute Genomics Platform"/>
            <consortium name="The Broad Institute Genome Sequencing Center for Infectious Disease"/>
            <person name="Wu L."/>
            <person name="Ma J."/>
        </authorList>
    </citation>
    <scope>NUCLEOTIDE SEQUENCE [LARGE SCALE GENOMIC DNA]</scope>
    <source>
        <strain evidence="4">CCUG 53903</strain>
    </source>
</reference>
<evidence type="ECO:0000313" key="4">
    <source>
        <dbReference type="Proteomes" id="UP001596058"/>
    </source>
</evidence>
<dbReference type="SMART" id="SM00530">
    <property type="entry name" value="HTH_XRE"/>
    <property type="match status" value="1"/>
</dbReference>
<dbReference type="EMBL" id="JBHSPA010000011">
    <property type="protein sequence ID" value="MFC5823740.1"/>
    <property type="molecule type" value="Genomic_DNA"/>
</dbReference>
<name>A0ABW1CFT1_9ACTN</name>
<comment type="caution">
    <text evidence="3">The sequence shown here is derived from an EMBL/GenBank/DDBJ whole genome shotgun (WGS) entry which is preliminary data.</text>
</comment>